<name>A0ABV3SSQ1_9HYPH</name>
<evidence type="ECO:0000313" key="1">
    <source>
        <dbReference type="EMBL" id="MEX0409844.1"/>
    </source>
</evidence>
<dbReference type="Proteomes" id="UP001556692">
    <property type="component" value="Unassembled WGS sequence"/>
</dbReference>
<sequence length="92" mass="10346">PDPLPDGFPVSAELLLARIEQAICDTLSQVFASERPHPVRFVRRDTSLRQLDPFDKRTDLLQLTLDVEEEDAEPWSLSLAFPQGTLAEVLTT</sequence>
<proteinExistence type="predicted"/>
<dbReference type="EMBL" id="JBDPGJ010000057">
    <property type="protein sequence ID" value="MEX0409844.1"/>
    <property type="molecule type" value="Genomic_DNA"/>
</dbReference>
<protein>
    <submittedName>
        <fullName evidence="1">Uncharacterized protein</fullName>
    </submittedName>
</protein>
<gene>
    <name evidence="1" type="ORF">ABGN05_30000</name>
</gene>
<feature type="non-terminal residue" evidence="1">
    <location>
        <position position="92"/>
    </location>
</feature>
<evidence type="ECO:0000313" key="2">
    <source>
        <dbReference type="Proteomes" id="UP001556692"/>
    </source>
</evidence>
<feature type="non-terminal residue" evidence="1">
    <location>
        <position position="1"/>
    </location>
</feature>
<accession>A0ABV3SSQ1</accession>
<keyword evidence="2" id="KW-1185">Reference proteome</keyword>
<comment type="caution">
    <text evidence="1">The sequence shown here is derived from an EMBL/GenBank/DDBJ whole genome shotgun (WGS) entry which is preliminary data.</text>
</comment>
<organism evidence="1 2">
    <name type="scientific">Aquibium pacificus</name>
    <dbReference type="NCBI Taxonomy" id="3153579"/>
    <lineage>
        <taxon>Bacteria</taxon>
        <taxon>Pseudomonadati</taxon>
        <taxon>Pseudomonadota</taxon>
        <taxon>Alphaproteobacteria</taxon>
        <taxon>Hyphomicrobiales</taxon>
        <taxon>Phyllobacteriaceae</taxon>
        <taxon>Aquibium</taxon>
    </lineage>
</organism>
<dbReference type="RefSeq" id="WP_367957750.1">
    <property type="nucleotide sequence ID" value="NZ_JBDPGJ010000057.1"/>
</dbReference>
<reference evidence="1 2" key="1">
    <citation type="submission" date="2024-05" db="EMBL/GenBank/DDBJ databases">
        <authorList>
            <person name="Jiang F."/>
        </authorList>
    </citation>
    <scope>NUCLEOTIDE SEQUENCE [LARGE SCALE GENOMIC DNA]</scope>
    <source>
        <strain evidence="1 2">LZ166</strain>
    </source>
</reference>